<dbReference type="Proteomes" id="UP000005850">
    <property type="component" value="Chromosome"/>
</dbReference>
<keyword evidence="3" id="KW-1185">Reference proteome</keyword>
<proteinExistence type="predicted"/>
<reference evidence="2 3" key="1">
    <citation type="journal article" date="2011" name="J. Bacteriol.">
        <title>Genome sequence of Brevibacillus laterosporus LMG 15441, a pathogen of invertebrates.</title>
        <authorList>
            <person name="Djukic M."/>
            <person name="Poehlein A."/>
            <person name="Thurmer A."/>
            <person name="Daniel R."/>
        </authorList>
    </citation>
    <scope>NUCLEOTIDE SEQUENCE [LARGE SCALE GENOMIC DNA]</scope>
    <source>
        <strain evidence="2 3">LMG 15441</strain>
    </source>
</reference>
<dbReference type="EMBL" id="CP007806">
    <property type="protein sequence ID" value="AIG27684.1"/>
    <property type="molecule type" value="Genomic_DNA"/>
</dbReference>
<dbReference type="HOGENOM" id="CLU_1346774_0_0_9"/>
<dbReference type="KEGG" id="blr:BRLA_c033720"/>
<accession>A0A075R768</accession>
<evidence type="ECO:0000313" key="2">
    <source>
        <dbReference type="EMBL" id="AIG27684.1"/>
    </source>
</evidence>
<name>A0A075R768_BRELA</name>
<organism evidence="2 3">
    <name type="scientific">Brevibacillus laterosporus LMG 15441</name>
    <dbReference type="NCBI Taxonomy" id="1042163"/>
    <lineage>
        <taxon>Bacteria</taxon>
        <taxon>Bacillati</taxon>
        <taxon>Bacillota</taxon>
        <taxon>Bacilli</taxon>
        <taxon>Bacillales</taxon>
        <taxon>Paenibacillaceae</taxon>
        <taxon>Brevibacillus</taxon>
    </lineage>
</organism>
<evidence type="ECO:0000313" key="3">
    <source>
        <dbReference type="Proteomes" id="UP000005850"/>
    </source>
</evidence>
<sequence>MKQIYTAMIWSLAMVLSLSLVGCATRSPGGTNTQIGIQDYKSDRRNNHEFVEPGPVKMMYQGKNTNSYQLTAVEERAKKVPGVLDAKAIIYGDTMLIGVITDGTPNGKYERKPIQRDPTSELRPKLSLKLNVDGHDNRIIRGIRDTLIRQDKARLVFITPDYKMYKRILSVHDRLLAGEYVDDSEFRRLINDVGAYTEGFGAY</sequence>
<keyword evidence="2" id="KW-0449">Lipoprotein</keyword>
<gene>
    <name evidence="2" type="ORF">BRLA_c033720</name>
</gene>
<feature type="signal peptide" evidence="1">
    <location>
        <begin position="1"/>
        <end position="24"/>
    </location>
</feature>
<keyword evidence="1" id="KW-0732">Signal</keyword>
<dbReference type="RefSeq" id="WP_003336833.1">
    <property type="nucleotide sequence ID" value="NZ_CP007806.1"/>
</dbReference>
<protein>
    <submittedName>
        <fullName evidence="2">Sporulation lipoprotein YhcN/YlaJ</fullName>
    </submittedName>
</protein>
<feature type="chain" id="PRO_5039646789" evidence="1">
    <location>
        <begin position="25"/>
        <end position="203"/>
    </location>
</feature>
<dbReference type="AlphaFoldDB" id="A0A075R768"/>
<dbReference type="PROSITE" id="PS51257">
    <property type="entry name" value="PROKAR_LIPOPROTEIN"/>
    <property type="match status" value="1"/>
</dbReference>
<evidence type="ECO:0000256" key="1">
    <source>
        <dbReference type="SAM" id="SignalP"/>
    </source>
</evidence>